<dbReference type="VEuPathDB" id="FungiDB:BD410DRAFT_846298"/>
<organism evidence="1 2">
    <name type="scientific">Rickenella mellea</name>
    <dbReference type="NCBI Taxonomy" id="50990"/>
    <lineage>
        <taxon>Eukaryota</taxon>
        <taxon>Fungi</taxon>
        <taxon>Dikarya</taxon>
        <taxon>Basidiomycota</taxon>
        <taxon>Agaricomycotina</taxon>
        <taxon>Agaricomycetes</taxon>
        <taxon>Hymenochaetales</taxon>
        <taxon>Rickenellaceae</taxon>
        <taxon>Rickenella</taxon>
    </lineage>
</organism>
<accession>A0A4Y7PHY7</accession>
<protein>
    <submittedName>
        <fullName evidence="1">Uncharacterized protein</fullName>
    </submittedName>
</protein>
<dbReference type="Proteomes" id="UP000294933">
    <property type="component" value="Unassembled WGS sequence"/>
</dbReference>
<evidence type="ECO:0000313" key="2">
    <source>
        <dbReference type="Proteomes" id="UP000294933"/>
    </source>
</evidence>
<dbReference type="AlphaFoldDB" id="A0A4Y7PHY7"/>
<evidence type="ECO:0000313" key="1">
    <source>
        <dbReference type="EMBL" id="TDL14159.1"/>
    </source>
</evidence>
<keyword evidence="2" id="KW-1185">Reference proteome</keyword>
<reference evidence="1 2" key="1">
    <citation type="submission" date="2018-06" db="EMBL/GenBank/DDBJ databases">
        <title>A transcriptomic atlas of mushroom development highlights an independent origin of complex multicellularity.</title>
        <authorList>
            <consortium name="DOE Joint Genome Institute"/>
            <person name="Krizsan K."/>
            <person name="Almasi E."/>
            <person name="Merenyi Z."/>
            <person name="Sahu N."/>
            <person name="Viragh M."/>
            <person name="Koszo T."/>
            <person name="Mondo S."/>
            <person name="Kiss B."/>
            <person name="Balint B."/>
            <person name="Kues U."/>
            <person name="Barry K."/>
            <person name="Hegedus J.C."/>
            <person name="Henrissat B."/>
            <person name="Johnson J."/>
            <person name="Lipzen A."/>
            <person name="Ohm R."/>
            <person name="Nagy I."/>
            <person name="Pangilinan J."/>
            <person name="Yan J."/>
            <person name="Xiong Y."/>
            <person name="Grigoriev I.V."/>
            <person name="Hibbett D.S."/>
            <person name="Nagy L.G."/>
        </authorList>
    </citation>
    <scope>NUCLEOTIDE SEQUENCE [LARGE SCALE GENOMIC DNA]</scope>
    <source>
        <strain evidence="1 2">SZMC22713</strain>
    </source>
</reference>
<name>A0A4Y7PHY7_9AGAM</name>
<dbReference type="EMBL" id="ML170381">
    <property type="protein sequence ID" value="TDL14159.1"/>
    <property type="molecule type" value="Genomic_DNA"/>
</dbReference>
<proteinExistence type="predicted"/>
<sequence>MVAPKQPTKLLRRSRPTCEAFDVDFVLPAQAREAAELRLPTILFQRTELECCLGVINRRSADARAGSHHRQNPLCTANLLPTTSIATSTSRQFPSINSRPTTDDTPAIHILNKSNGNGSSTNNWLLIPAPQPWFTIKIIAVLIIHNIMQAMFLSSRHHHTACHLIIKTPCLFTTENATESTAIADTLNSFLLHPRLLTVRTVVEIVTVKILLVNLDLGRLGLQDKEYHRIVKL</sequence>
<gene>
    <name evidence="1" type="ORF">BD410DRAFT_846298</name>
</gene>